<reference evidence="6" key="2">
    <citation type="submission" date="2020-04" db="EMBL/GenBank/DDBJ databases">
        <authorList>
            <consortium name="NCBI Genome Project"/>
        </authorList>
    </citation>
    <scope>NUCLEOTIDE SEQUENCE</scope>
    <source>
        <strain evidence="6">CBS 781.70</strain>
    </source>
</reference>
<evidence type="ECO:0000313" key="4">
    <source>
        <dbReference type="EMBL" id="KAF1807950.1"/>
    </source>
</evidence>
<dbReference type="SMART" id="SM00066">
    <property type="entry name" value="GAL4"/>
    <property type="match status" value="1"/>
</dbReference>
<dbReference type="InterPro" id="IPR021858">
    <property type="entry name" value="Fun_TF"/>
</dbReference>
<keyword evidence="1" id="KW-0539">Nucleus</keyword>
<dbReference type="Proteomes" id="UP000504638">
    <property type="component" value="Unplaced"/>
</dbReference>
<gene>
    <name evidence="4 6" type="ORF">P152DRAFT_425766</name>
</gene>
<protein>
    <recommendedName>
        <fullName evidence="3">Zn(2)-C6 fungal-type domain-containing protein</fullName>
    </recommendedName>
</protein>
<evidence type="ECO:0000313" key="6">
    <source>
        <dbReference type="RefSeq" id="XP_033529581.1"/>
    </source>
</evidence>
<keyword evidence="2" id="KW-1133">Transmembrane helix</keyword>
<dbReference type="CDD" id="cd00067">
    <property type="entry name" value="GAL4"/>
    <property type="match status" value="1"/>
</dbReference>
<keyword evidence="2" id="KW-0812">Transmembrane</keyword>
<evidence type="ECO:0000259" key="3">
    <source>
        <dbReference type="PROSITE" id="PS50048"/>
    </source>
</evidence>
<dbReference type="GeneID" id="54417811"/>
<dbReference type="GO" id="GO:0008270">
    <property type="term" value="F:zinc ion binding"/>
    <property type="evidence" value="ECO:0007669"/>
    <property type="project" value="InterPro"/>
</dbReference>
<organism evidence="4">
    <name type="scientific">Eremomyces bilateralis CBS 781.70</name>
    <dbReference type="NCBI Taxonomy" id="1392243"/>
    <lineage>
        <taxon>Eukaryota</taxon>
        <taxon>Fungi</taxon>
        <taxon>Dikarya</taxon>
        <taxon>Ascomycota</taxon>
        <taxon>Pezizomycotina</taxon>
        <taxon>Dothideomycetes</taxon>
        <taxon>Dothideomycetes incertae sedis</taxon>
        <taxon>Eremomycetales</taxon>
        <taxon>Eremomycetaceae</taxon>
        <taxon>Eremomyces</taxon>
    </lineage>
</organism>
<reference evidence="4 6" key="1">
    <citation type="submission" date="2020-01" db="EMBL/GenBank/DDBJ databases">
        <authorList>
            <consortium name="DOE Joint Genome Institute"/>
            <person name="Haridas S."/>
            <person name="Albert R."/>
            <person name="Binder M."/>
            <person name="Bloem J."/>
            <person name="Labutti K."/>
            <person name="Salamov A."/>
            <person name="Andreopoulos B."/>
            <person name="Baker S.E."/>
            <person name="Barry K."/>
            <person name="Bills G."/>
            <person name="Bluhm B.H."/>
            <person name="Cannon C."/>
            <person name="Castanera R."/>
            <person name="Culley D.E."/>
            <person name="Daum C."/>
            <person name="Ezra D."/>
            <person name="Gonzalez J.B."/>
            <person name="Henrissat B."/>
            <person name="Kuo A."/>
            <person name="Liang C."/>
            <person name="Lipzen A."/>
            <person name="Lutzoni F."/>
            <person name="Magnuson J."/>
            <person name="Mondo S."/>
            <person name="Nolan M."/>
            <person name="Ohm R."/>
            <person name="Pangilinan J."/>
            <person name="Park H.-J."/>
            <person name="Ramirez L."/>
            <person name="Alfaro M."/>
            <person name="Sun H."/>
            <person name="Tritt A."/>
            <person name="Yoshinaga Y."/>
            <person name="Zwiers L.-H."/>
            <person name="Turgeon B.G."/>
            <person name="Goodwin S.B."/>
            <person name="Spatafora J.W."/>
            <person name="Crous P.W."/>
            <person name="Grigoriev I.V."/>
        </authorList>
    </citation>
    <scope>NUCLEOTIDE SEQUENCE</scope>
    <source>
        <strain evidence="4 6">CBS 781.70</strain>
    </source>
</reference>
<accession>A0A6G1FQG8</accession>
<dbReference type="PANTHER" id="PTHR38111:SF2">
    <property type="entry name" value="FINGER DOMAIN PROTEIN, PUTATIVE (AFU_ORTHOLOGUE AFUA_1G01560)-RELATED"/>
    <property type="match status" value="1"/>
</dbReference>
<dbReference type="PROSITE" id="PS50048">
    <property type="entry name" value="ZN2_CY6_FUNGAL_2"/>
    <property type="match status" value="1"/>
</dbReference>
<evidence type="ECO:0000256" key="2">
    <source>
        <dbReference type="SAM" id="Phobius"/>
    </source>
</evidence>
<feature type="transmembrane region" description="Helical" evidence="2">
    <location>
        <begin position="345"/>
        <end position="366"/>
    </location>
</feature>
<dbReference type="InterPro" id="IPR036864">
    <property type="entry name" value="Zn2-C6_fun-type_DNA-bd_sf"/>
</dbReference>
<dbReference type="InterPro" id="IPR001138">
    <property type="entry name" value="Zn2Cys6_DnaBD"/>
</dbReference>
<dbReference type="RefSeq" id="XP_033529581.1">
    <property type="nucleotide sequence ID" value="XM_033677241.1"/>
</dbReference>
<evidence type="ECO:0000313" key="5">
    <source>
        <dbReference type="Proteomes" id="UP000504638"/>
    </source>
</evidence>
<dbReference type="GO" id="GO:0000981">
    <property type="term" value="F:DNA-binding transcription factor activity, RNA polymerase II-specific"/>
    <property type="evidence" value="ECO:0007669"/>
    <property type="project" value="InterPro"/>
</dbReference>
<keyword evidence="5" id="KW-1185">Reference proteome</keyword>
<name>A0A6G1FQG8_9PEZI</name>
<dbReference type="PANTHER" id="PTHR38111">
    <property type="entry name" value="ZN(2)-C6 FUNGAL-TYPE DOMAIN-CONTAINING PROTEIN-RELATED"/>
    <property type="match status" value="1"/>
</dbReference>
<keyword evidence="2" id="KW-0472">Membrane</keyword>
<dbReference type="Gene3D" id="4.10.240.10">
    <property type="entry name" value="Zn(2)-C6 fungal-type DNA-binding domain"/>
    <property type="match status" value="1"/>
</dbReference>
<dbReference type="Pfam" id="PF00172">
    <property type="entry name" value="Zn_clus"/>
    <property type="match status" value="1"/>
</dbReference>
<dbReference type="AlphaFoldDB" id="A0A6G1FQG8"/>
<evidence type="ECO:0000256" key="1">
    <source>
        <dbReference type="ARBA" id="ARBA00023242"/>
    </source>
</evidence>
<dbReference type="OrthoDB" id="5126878at2759"/>
<dbReference type="SUPFAM" id="SSF57701">
    <property type="entry name" value="Zn2/Cys6 DNA-binding domain"/>
    <property type="match status" value="1"/>
</dbReference>
<proteinExistence type="predicted"/>
<feature type="domain" description="Zn(2)-C6 fungal-type" evidence="3">
    <location>
        <begin position="10"/>
        <end position="38"/>
    </location>
</feature>
<dbReference type="Pfam" id="PF11951">
    <property type="entry name" value="Fungal_trans_2"/>
    <property type="match status" value="1"/>
</dbReference>
<dbReference type="InterPro" id="IPR053178">
    <property type="entry name" value="Osmoadaptation_assoc"/>
</dbReference>
<reference evidence="6" key="3">
    <citation type="submission" date="2025-04" db="UniProtKB">
        <authorList>
            <consortium name="RefSeq"/>
        </authorList>
    </citation>
    <scope>IDENTIFICATION</scope>
    <source>
        <strain evidence="6">CBS 781.70</strain>
    </source>
</reference>
<dbReference type="EMBL" id="ML975196">
    <property type="protein sequence ID" value="KAF1807950.1"/>
    <property type="molecule type" value="Genomic_DNA"/>
</dbReference>
<dbReference type="PROSITE" id="PS00463">
    <property type="entry name" value="ZN2_CY6_FUNGAL_1"/>
    <property type="match status" value="1"/>
</dbReference>
<sequence length="473" mass="53800">MVNVAGRSKGCSTCRQRRVKCDERRPICVRCEKGGFECDGPKEVCFIKGTIVKSRRSLHQTPPSAPLNGNEFERYICFMLKYTTRGDPIEVATRNMASIGVSLANATVSTKRVSHQAIMSFAMIFFGTEHRRNSITKGGYAVYGVALKQINHSLSDPICYKHNELILSVLTLAILEALVPTGMGINFKHMRAVERLLQLQDISSPIPAHLSALYLHVRHLAIFSALWVREPSILARPDWKRVLRSSCSDEEREQQELYDILADCTVLFAIRDKLLAKWRLHIDKPPDQHTALKQKVQNLSMQLCAWRQRWDSDERNSYSATPIEGPRPDDLMPFTTIFTFRDESIAIMFMFYNIILIYILQLLLTLDFKNPSFYLKSHHTLHDYLPSKPTREDTENRYITAQRLAVLDICRSIPYHLDQVSLAGYEPSPIAHWALATVWVKVGGDRSAEGKWLAALFIAQNPVLARIVTALAS</sequence>